<proteinExistence type="predicted"/>
<dbReference type="AlphaFoldDB" id="N6ZNY2"/>
<keyword evidence="8" id="KW-0902">Two-component regulatory system</keyword>
<keyword evidence="4" id="KW-0808">Transferase</keyword>
<organism evidence="13 14">
    <name type="scientific">Thauera phenylacetica B4P</name>
    <dbReference type="NCBI Taxonomy" id="1234382"/>
    <lineage>
        <taxon>Bacteria</taxon>
        <taxon>Pseudomonadati</taxon>
        <taxon>Pseudomonadota</taxon>
        <taxon>Betaproteobacteria</taxon>
        <taxon>Rhodocyclales</taxon>
        <taxon>Zoogloeaceae</taxon>
        <taxon>Thauera</taxon>
    </lineage>
</organism>
<comment type="caution">
    <text evidence="9">Lacks conserved residue(s) required for the propagation of feature annotation.</text>
</comment>
<dbReference type="PANTHER" id="PTHR42878:SF7">
    <property type="entry name" value="SENSOR HISTIDINE KINASE GLRK"/>
    <property type="match status" value="1"/>
</dbReference>
<sequence length="369" mass="38618">MTPQRILLVSAHPQPLADLLAGAAREFVHAASTDAALAGHAAAPCALALIEEGGAIDGPALLRSLRASEPAPLCVLLLPAGAGAVARELEAWHAGVDDCLRAPIDPRLLACRIDRLLDACTARRRLEARCAELEEALRNAELLGAVLGHDLRNPLAAIATGAELLLRGPDAEGVRRTAERMRTSAQRMAGMIERLLELARMRAEAGRTRFERVDLGALAQRIADEFVRPEHAGRVELRRSGALDVDADAGALGQALSNLVGNALKHGDAGCRVVLEVDGRAADTLRIVVRNPGHVADAVAARVAEAFVRREGSQGVGLGLYIVNQVVALHGGRLSLESAAGAGTTATLVLPRRREAGVSESSDKALGTG</sequence>
<dbReference type="OrthoDB" id="9812260at2"/>
<comment type="catalytic activity">
    <reaction evidence="1">
        <text>ATP + protein L-histidine = ADP + protein N-phospho-L-histidine.</text>
        <dbReference type="EC" id="2.7.13.3"/>
    </reaction>
</comment>
<dbReference type="SUPFAM" id="SSF55874">
    <property type="entry name" value="ATPase domain of HSP90 chaperone/DNA topoisomerase II/histidine kinase"/>
    <property type="match status" value="1"/>
</dbReference>
<reference evidence="13 14" key="1">
    <citation type="submission" date="2012-09" db="EMBL/GenBank/DDBJ databases">
        <title>Draft Genome Sequences of 6 Strains from Genus Thauera.</title>
        <authorList>
            <person name="Liu B."/>
            <person name="Shapleigh J.P."/>
            <person name="Frostegard A.H."/>
        </authorList>
    </citation>
    <scope>NUCLEOTIDE SEQUENCE [LARGE SCALE GENOMIC DNA]</scope>
    <source>
        <strain evidence="13 14">B4P</strain>
    </source>
</reference>
<dbReference type="Pfam" id="PF02518">
    <property type="entry name" value="HATPase_c"/>
    <property type="match status" value="1"/>
</dbReference>
<dbReference type="InterPro" id="IPR001789">
    <property type="entry name" value="Sig_transdc_resp-reg_receiver"/>
</dbReference>
<evidence type="ECO:0000256" key="4">
    <source>
        <dbReference type="ARBA" id="ARBA00022679"/>
    </source>
</evidence>
<feature type="domain" description="Histidine kinase" evidence="11">
    <location>
        <begin position="146"/>
        <end position="354"/>
    </location>
</feature>
<dbReference type="PROSITE" id="PS50109">
    <property type="entry name" value="HIS_KIN"/>
    <property type="match status" value="1"/>
</dbReference>
<comment type="caution">
    <text evidence="13">The sequence shown here is derived from an EMBL/GenBank/DDBJ whole genome shotgun (WGS) entry which is preliminary data.</text>
</comment>
<dbReference type="InterPro" id="IPR050351">
    <property type="entry name" value="BphY/WalK/GraS-like"/>
</dbReference>
<feature type="coiled-coil region" evidence="10">
    <location>
        <begin position="116"/>
        <end position="143"/>
    </location>
</feature>
<gene>
    <name evidence="13" type="ORF">C667_15964</name>
</gene>
<dbReference type="SMART" id="SM00388">
    <property type="entry name" value="HisKA"/>
    <property type="match status" value="1"/>
</dbReference>
<dbReference type="InterPro" id="IPR036097">
    <property type="entry name" value="HisK_dim/P_sf"/>
</dbReference>
<keyword evidence="14" id="KW-1185">Reference proteome</keyword>
<evidence type="ECO:0000256" key="9">
    <source>
        <dbReference type="PROSITE-ProRule" id="PRU00169"/>
    </source>
</evidence>
<accession>N6ZNY2</accession>
<dbReference type="InterPro" id="IPR004358">
    <property type="entry name" value="Sig_transdc_His_kin-like_C"/>
</dbReference>
<dbReference type="GO" id="GO:0007234">
    <property type="term" value="P:osmosensory signaling via phosphorelay pathway"/>
    <property type="evidence" value="ECO:0007669"/>
    <property type="project" value="TreeGrafter"/>
</dbReference>
<evidence type="ECO:0000256" key="5">
    <source>
        <dbReference type="ARBA" id="ARBA00022741"/>
    </source>
</evidence>
<dbReference type="PRINTS" id="PR00344">
    <property type="entry name" value="BCTRLSENSOR"/>
</dbReference>
<dbReference type="GO" id="GO:0005524">
    <property type="term" value="F:ATP binding"/>
    <property type="evidence" value="ECO:0007669"/>
    <property type="project" value="UniProtKB-KW"/>
</dbReference>
<dbReference type="EMBL" id="AMXF01000143">
    <property type="protein sequence ID" value="ENO96033.1"/>
    <property type="molecule type" value="Genomic_DNA"/>
</dbReference>
<dbReference type="SUPFAM" id="SSF52172">
    <property type="entry name" value="CheY-like"/>
    <property type="match status" value="1"/>
</dbReference>
<evidence type="ECO:0000256" key="2">
    <source>
        <dbReference type="ARBA" id="ARBA00012438"/>
    </source>
</evidence>
<keyword evidence="6 13" id="KW-0418">Kinase</keyword>
<evidence type="ECO:0000256" key="7">
    <source>
        <dbReference type="ARBA" id="ARBA00022840"/>
    </source>
</evidence>
<evidence type="ECO:0000256" key="1">
    <source>
        <dbReference type="ARBA" id="ARBA00000085"/>
    </source>
</evidence>
<evidence type="ECO:0000259" key="12">
    <source>
        <dbReference type="PROSITE" id="PS50110"/>
    </source>
</evidence>
<keyword evidence="3" id="KW-0597">Phosphoprotein</keyword>
<dbReference type="InterPro" id="IPR003594">
    <property type="entry name" value="HATPase_dom"/>
</dbReference>
<evidence type="ECO:0000256" key="8">
    <source>
        <dbReference type="ARBA" id="ARBA00023012"/>
    </source>
</evidence>
<dbReference type="Pfam" id="PF00512">
    <property type="entry name" value="HisKA"/>
    <property type="match status" value="1"/>
</dbReference>
<name>N6ZNY2_9RHOO</name>
<dbReference type="Gene3D" id="3.30.565.10">
    <property type="entry name" value="Histidine kinase-like ATPase, C-terminal domain"/>
    <property type="match status" value="1"/>
</dbReference>
<dbReference type="PROSITE" id="PS50110">
    <property type="entry name" value="RESPONSE_REGULATORY"/>
    <property type="match status" value="1"/>
</dbReference>
<keyword evidence="10" id="KW-0175">Coiled coil</keyword>
<dbReference type="InterPro" id="IPR003661">
    <property type="entry name" value="HisK_dim/P_dom"/>
</dbReference>
<dbReference type="GO" id="GO:0000155">
    <property type="term" value="F:phosphorelay sensor kinase activity"/>
    <property type="evidence" value="ECO:0007669"/>
    <property type="project" value="InterPro"/>
</dbReference>
<dbReference type="CDD" id="cd00075">
    <property type="entry name" value="HATPase"/>
    <property type="match status" value="1"/>
</dbReference>
<dbReference type="CDD" id="cd00082">
    <property type="entry name" value="HisKA"/>
    <property type="match status" value="1"/>
</dbReference>
<dbReference type="RefSeq" id="WP_004368732.1">
    <property type="nucleotide sequence ID" value="NZ_AMXF01000143.1"/>
</dbReference>
<evidence type="ECO:0000256" key="6">
    <source>
        <dbReference type="ARBA" id="ARBA00022777"/>
    </source>
</evidence>
<dbReference type="EC" id="2.7.13.3" evidence="2"/>
<keyword evidence="5" id="KW-0547">Nucleotide-binding</keyword>
<protein>
    <recommendedName>
        <fullName evidence="2">histidine kinase</fullName>
        <ecNumber evidence="2">2.7.13.3</ecNumber>
    </recommendedName>
</protein>
<dbReference type="InterPro" id="IPR011006">
    <property type="entry name" value="CheY-like_superfamily"/>
</dbReference>
<dbReference type="InterPro" id="IPR036890">
    <property type="entry name" value="HATPase_C_sf"/>
</dbReference>
<evidence type="ECO:0000256" key="3">
    <source>
        <dbReference type="ARBA" id="ARBA00022553"/>
    </source>
</evidence>
<evidence type="ECO:0000313" key="14">
    <source>
        <dbReference type="Proteomes" id="UP000013047"/>
    </source>
</evidence>
<keyword evidence="7" id="KW-0067">ATP-binding</keyword>
<dbReference type="Gene3D" id="3.40.50.2300">
    <property type="match status" value="1"/>
</dbReference>
<dbReference type="Gene3D" id="1.10.287.130">
    <property type="match status" value="1"/>
</dbReference>
<feature type="domain" description="Response regulatory" evidence="12">
    <location>
        <begin position="5"/>
        <end position="117"/>
    </location>
</feature>
<dbReference type="GO" id="GO:0030295">
    <property type="term" value="F:protein kinase activator activity"/>
    <property type="evidence" value="ECO:0007669"/>
    <property type="project" value="TreeGrafter"/>
</dbReference>
<dbReference type="GO" id="GO:0000156">
    <property type="term" value="F:phosphorelay response regulator activity"/>
    <property type="evidence" value="ECO:0007669"/>
    <property type="project" value="TreeGrafter"/>
</dbReference>
<evidence type="ECO:0000313" key="13">
    <source>
        <dbReference type="EMBL" id="ENO96033.1"/>
    </source>
</evidence>
<dbReference type="PANTHER" id="PTHR42878">
    <property type="entry name" value="TWO-COMPONENT HISTIDINE KINASE"/>
    <property type="match status" value="1"/>
</dbReference>
<dbReference type="Proteomes" id="UP000013047">
    <property type="component" value="Unassembled WGS sequence"/>
</dbReference>
<evidence type="ECO:0000256" key="10">
    <source>
        <dbReference type="SAM" id="Coils"/>
    </source>
</evidence>
<dbReference type="SUPFAM" id="SSF47384">
    <property type="entry name" value="Homodimeric domain of signal transducing histidine kinase"/>
    <property type="match status" value="1"/>
</dbReference>
<evidence type="ECO:0000259" key="11">
    <source>
        <dbReference type="PROSITE" id="PS50109"/>
    </source>
</evidence>
<dbReference type="InterPro" id="IPR005467">
    <property type="entry name" value="His_kinase_dom"/>
</dbReference>
<dbReference type="SMART" id="SM00387">
    <property type="entry name" value="HATPase_c"/>
    <property type="match status" value="1"/>
</dbReference>